<organism evidence="9 10">
    <name type="scientific">Candidatus Ornithospirochaeta stercoripullorum</name>
    <dbReference type="NCBI Taxonomy" id="2840899"/>
    <lineage>
        <taxon>Bacteria</taxon>
        <taxon>Pseudomonadati</taxon>
        <taxon>Spirochaetota</taxon>
        <taxon>Spirochaetia</taxon>
        <taxon>Spirochaetales</taxon>
        <taxon>Spirochaetaceae</taxon>
        <taxon>Spirochaetaceae incertae sedis</taxon>
        <taxon>Candidatus Ornithospirochaeta</taxon>
    </lineage>
</organism>
<feature type="transmembrane region" description="Helical" evidence="7">
    <location>
        <begin position="76"/>
        <end position="98"/>
    </location>
</feature>
<name>A0A9D9DZT1_9SPIO</name>
<evidence type="ECO:0000256" key="2">
    <source>
        <dbReference type="ARBA" id="ARBA00022448"/>
    </source>
</evidence>
<dbReference type="PROSITE" id="PS50928">
    <property type="entry name" value="ABC_TM1"/>
    <property type="match status" value="1"/>
</dbReference>
<dbReference type="InterPro" id="IPR035906">
    <property type="entry name" value="MetI-like_sf"/>
</dbReference>
<keyword evidence="2 7" id="KW-0813">Transport</keyword>
<reference evidence="9" key="1">
    <citation type="submission" date="2020-10" db="EMBL/GenBank/DDBJ databases">
        <authorList>
            <person name="Gilroy R."/>
        </authorList>
    </citation>
    <scope>NUCLEOTIDE SEQUENCE</scope>
    <source>
        <strain evidence="9">7293</strain>
    </source>
</reference>
<proteinExistence type="inferred from homology"/>
<feature type="transmembrane region" description="Helical" evidence="7">
    <location>
        <begin position="158"/>
        <end position="180"/>
    </location>
</feature>
<dbReference type="Proteomes" id="UP000823615">
    <property type="component" value="Unassembled WGS sequence"/>
</dbReference>
<keyword evidence="3" id="KW-1003">Cell membrane</keyword>
<dbReference type="EMBL" id="JADIMT010000092">
    <property type="protein sequence ID" value="MBO8436877.1"/>
    <property type="molecule type" value="Genomic_DNA"/>
</dbReference>
<accession>A0A9D9DZT1</accession>
<evidence type="ECO:0000256" key="5">
    <source>
        <dbReference type="ARBA" id="ARBA00022989"/>
    </source>
</evidence>
<dbReference type="PANTHER" id="PTHR30193:SF37">
    <property type="entry name" value="INNER MEMBRANE ABC TRANSPORTER PERMEASE PROTEIN YCJO"/>
    <property type="match status" value="1"/>
</dbReference>
<dbReference type="SUPFAM" id="SSF161098">
    <property type="entry name" value="MetI-like"/>
    <property type="match status" value="1"/>
</dbReference>
<evidence type="ECO:0000256" key="7">
    <source>
        <dbReference type="RuleBase" id="RU363032"/>
    </source>
</evidence>
<evidence type="ECO:0000256" key="1">
    <source>
        <dbReference type="ARBA" id="ARBA00004651"/>
    </source>
</evidence>
<feature type="transmembrane region" description="Helical" evidence="7">
    <location>
        <begin position="110"/>
        <end position="130"/>
    </location>
</feature>
<reference evidence="9" key="2">
    <citation type="journal article" date="2021" name="PeerJ">
        <title>Extensive microbial diversity within the chicken gut microbiome revealed by metagenomics and culture.</title>
        <authorList>
            <person name="Gilroy R."/>
            <person name="Ravi A."/>
            <person name="Getino M."/>
            <person name="Pursley I."/>
            <person name="Horton D.L."/>
            <person name="Alikhan N.F."/>
            <person name="Baker D."/>
            <person name="Gharbi K."/>
            <person name="Hall N."/>
            <person name="Watson M."/>
            <person name="Adriaenssens E.M."/>
            <person name="Foster-Nyarko E."/>
            <person name="Jarju S."/>
            <person name="Secka A."/>
            <person name="Antonio M."/>
            <person name="Oren A."/>
            <person name="Chaudhuri R.R."/>
            <person name="La Ragione R."/>
            <person name="Hildebrand F."/>
            <person name="Pallen M.J."/>
        </authorList>
    </citation>
    <scope>NUCLEOTIDE SEQUENCE</scope>
    <source>
        <strain evidence="9">7293</strain>
    </source>
</reference>
<dbReference type="InterPro" id="IPR051393">
    <property type="entry name" value="ABC_transporter_permease"/>
</dbReference>
<dbReference type="GO" id="GO:0005886">
    <property type="term" value="C:plasma membrane"/>
    <property type="evidence" value="ECO:0007669"/>
    <property type="project" value="UniProtKB-SubCell"/>
</dbReference>
<feature type="domain" description="ABC transmembrane type-1" evidence="8">
    <location>
        <begin position="72"/>
        <end position="285"/>
    </location>
</feature>
<gene>
    <name evidence="9" type="ORF">IAA97_07865</name>
</gene>
<protein>
    <submittedName>
        <fullName evidence="9">Sugar ABC transporter permease</fullName>
    </submittedName>
</protein>
<evidence type="ECO:0000313" key="9">
    <source>
        <dbReference type="EMBL" id="MBO8436877.1"/>
    </source>
</evidence>
<comment type="similarity">
    <text evidence="7">Belongs to the binding-protein-dependent transport system permease family.</text>
</comment>
<dbReference type="SUPFAM" id="SSF160964">
    <property type="entry name" value="MalF N-terminal region-like"/>
    <property type="match status" value="1"/>
</dbReference>
<dbReference type="InterPro" id="IPR000515">
    <property type="entry name" value="MetI-like"/>
</dbReference>
<feature type="transmembrane region" description="Helical" evidence="7">
    <location>
        <begin position="265"/>
        <end position="284"/>
    </location>
</feature>
<dbReference type="Pfam" id="PF00528">
    <property type="entry name" value="BPD_transp_1"/>
    <property type="match status" value="1"/>
</dbReference>
<keyword evidence="6 7" id="KW-0472">Membrane</keyword>
<evidence type="ECO:0000259" key="8">
    <source>
        <dbReference type="PROSITE" id="PS50928"/>
    </source>
</evidence>
<keyword evidence="5 7" id="KW-1133">Transmembrane helix</keyword>
<dbReference type="CDD" id="cd06261">
    <property type="entry name" value="TM_PBP2"/>
    <property type="match status" value="1"/>
</dbReference>
<evidence type="ECO:0000256" key="6">
    <source>
        <dbReference type="ARBA" id="ARBA00023136"/>
    </source>
</evidence>
<comment type="caution">
    <text evidence="9">The sequence shown here is derived from an EMBL/GenBank/DDBJ whole genome shotgun (WGS) entry which is preliminary data.</text>
</comment>
<feature type="transmembrane region" description="Helical" evidence="7">
    <location>
        <begin position="216"/>
        <end position="235"/>
    </location>
</feature>
<dbReference type="PANTHER" id="PTHR30193">
    <property type="entry name" value="ABC TRANSPORTER PERMEASE PROTEIN"/>
    <property type="match status" value="1"/>
</dbReference>
<evidence type="ECO:0000256" key="3">
    <source>
        <dbReference type="ARBA" id="ARBA00022475"/>
    </source>
</evidence>
<dbReference type="Gene3D" id="1.10.3720.10">
    <property type="entry name" value="MetI-like"/>
    <property type="match status" value="1"/>
</dbReference>
<comment type="subcellular location">
    <subcellularLocation>
        <location evidence="1 7">Cell membrane</location>
        <topology evidence="1 7">Multi-pass membrane protein</topology>
    </subcellularLocation>
</comment>
<evidence type="ECO:0000313" key="10">
    <source>
        <dbReference type="Proteomes" id="UP000823615"/>
    </source>
</evidence>
<feature type="transmembrane region" description="Helical" evidence="7">
    <location>
        <begin position="12"/>
        <end position="42"/>
    </location>
</feature>
<evidence type="ECO:0000256" key="4">
    <source>
        <dbReference type="ARBA" id="ARBA00022692"/>
    </source>
</evidence>
<dbReference type="AlphaFoldDB" id="A0A9D9DZT1"/>
<sequence length="295" mass="33196">MSKKKNNLDRNQGWALLFCAPNIIFFIIFFVWPAVIGLYYSFTNYDGWRNMDFVGLSNYISLFHDSQFYSVFLNTVLYVVVSVPLGMVVSLFLALLLNDEKIKGNSITRVLVYWPTLLSTIMVGVTWKWIFGESFGVANYLLTSMGLNGVGWFSNPTAAFWTTIIATVWSGCGVNMLIYLGGIKQIPADLYEAATIDGANSWQRFRNITLPSLKPVTFMILLTSMINAFKVFAMVQTLTNGGPGTSTTYMIQYIYQIGFTRNRHGYASAASMILFVVLLVISFVQTRMNARSEEA</sequence>
<dbReference type="GO" id="GO:0055085">
    <property type="term" value="P:transmembrane transport"/>
    <property type="evidence" value="ECO:0007669"/>
    <property type="project" value="InterPro"/>
</dbReference>
<keyword evidence="4 7" id="KW-0812">Transmembrane</keyword>